<dbReference type="GO" id="GO:0000785">
    <property type="term" value="C:chromatin"/>
    <property type="evidence" value="ECO:0007669"/>
    <property type="project" value="TreeGrafter"/>
</dbReference>
<evidence type="ECO:0000256" key="3">
    <source>
        <dbReference type="ARBA" id="ARBA00022737"/>
    </source>
</evidence>
<dbReference type="GO" id="GO:0005634">
    <property type="term" value="C:nucleus"/>
    <property type="evidence" value="ECO:0007669"/>
    <property type="project" value="UniProtKB-SubCell"/>
</dbReference>
<keyword evidence="2" id="KW-0479">Metal-binding</keyword>
<dbReference type="Proteomes" id="UP000053890">
    <property type="component" value="Unassembled WGS sequence"/>
</dbReference>
<evidence type="ECO:0000256" key="1">
    <source>
        <dbReference type="ARBA" id="ARBA00004123"/>
    </source>
</evidence>
<evidence type="ECO:0000256" key="2">
    <source>
        <dbReference type="ARBA" id="ARBA00022723"/>
    </source>
</evidence>
<evidence type="ECO:0000313" key="9">
    <source>
        <dbReference type="Proteomes" id="UP000053890"/>
    </source>
</evidence>
<protein>
    <recommendedName>
        <fullName evidence="7">Xylanolytic transcriptional activator regulatory domain-containing protein</fullName>
    </recommendedName>
</protein>
<dbReference type="PANTHER" id="PTHR40626:SF11">
    <property type="entry name" value="ZINC FINGER PROTEIN YPR022C"/>
    <property type="match status" value="1"/>
</dbReference>
<comment type="subcellular location">
    <subcellularLocation>
        <location evidence="1">Nucleus</location>
    </subcellularLocation>
</comment>
<dbReference type="AlphaFoldDB" id="A0A194S389"/>
<dbReference type="GO" id="GO:0006351">
    <property type="term" value="P:DNA-templated transcription"/>
    <property type="evidence" value="ECO:0007669"/>
    <property type="project" value="InterPro"/>
</dbReference>
<dbReference type="STRING" id="578459.A0A194S389"/>
<dbReference type="GO" id="GO:0000978">
    <property type="term" value="F:RNA polymerase II cis-regulatory region sequence-specific DNA binding"/>
    <property type="evidence" value="ECO:0007669"/>
    <property type="project" value="InterPro"/>
</dbReference>
<dbReference type="GeneID" id="28977527"/>
<organism evidence="8 9">
    <name type="scientific">Rhodotorula graminis (strain WP1)</name>
    <dbReference type="NCBI Taxonomy" id="578459"/>
    <lineage>
        <taxon>Eukaryota</taxon>
        <taxon>Fungi</taxon>
        <taxon>Dikarya</taxon>
        <taxon>Basidiomycota</taxon>
        <taxon>Pucciniomycotina</taxon>
        <taxon>Microbotryomycetes</taxon>
        <taxon>Sporidiobolales</taxon>
        <taxon>Sporidiobolaceae</taxon>
        <taxon>Rhodotorula</taxon>
    </lineage>
</organism>
<dbReference type="CDD" id="cd12148">
    <property type="entry name" value="fungal_TF_MHR"/>
    <property type="match status" value="1"/>
</dbReference>
<keyword evidence="5" id="KW-0862">Zinc</keyword>
<keyword evidence="3" id="KW-0677">Repeat</keyword>
<feature type="domain" description="Xylanolytic transcriptional activator regulatory" evidence="7">
    <location>
        <begin position="169"/>
        <end position="443"/>
    </location>
</feature>
<dbReference type="RefSeq" id="XP_018271106.1">
    <property type="nucleotide sequence ID" value="XM_018417079.1"/>
</dbReference>
<dbReference type="OrthoDB" id="1405595at2759"/>
<evidence type="ECO:0000256" key="4">
    <source>
        <dbReference type="ARBA" id="ARBA00022771"/>
    </source>
</evidence>
<evidence type="ECO:0000256" key="5">
    <source>
        <dbReference type="ARBA" id="ARBA00022833"/>
    </source>
</evidence>
<dbReference type="PANTHER" id="PTHR40626">
    <property type="entry name" value="MIP31509P"/>
    <property type="match status" value="1"/>
</dbReference>
<dbReference type="InterPro" id="IPR007219">
    <property type="entry name" value="XnlR_reg_dom"/>
</dbReference>
<keyword evidence="9" id="KW-1185">Reference proteome</keyword>
<dbReference type="EMBL" id="KQ474079">
    <property type="protein sequence ID" value="KPV75057.1"/>
    <property type="molecule type" value="Genomic_DNA"/>
</dbReference>
<evidence type="ECO:0000256" key="6">
    <source>
        <dbReference type="ARBA" id="ARBA00023242"/>
    </source>
</evidence>
<proteinExistence type="predicted"/>
<dbReference type="Pfam" id="PF04082">
    <property type="entry name" value="Fungal_trans"/>
    <property type="match status" value="1"/>
</dbReference>
<accession>A0A194S389</accession>
<evidence type="ECO:0000259" key="7">
    <source>
        <dbReference type="Pfam" id="PF04082"/>
    </source>
</evidence>
<dbReference type="InterPro" id="IPR051059">
    <property type="entry name" value="VerF-like"/>
</dbReference>
<keyword evidence="6" id="KW-0539">Nucleus</keyword>
<dbReference type="GO" id="GO:0000981">
    <property type="term" value="F:DNA-binding transcription factor activity, RNA polymerase II-specific"/>
    <property type="evidence" value="ECO:0007669"/>
    <property type="project" value="InterPro"/>
</dbReference>
<sequence length="597" mass="65225">MGRARLAACPETRHYCPQPGCGKSFTRQGDTQQTTILAELGTAPIAAVASRDQTYSLRIAVKHVDAQDLAVDDLDALYAWLVSGSSGFAPPVEGLDDAVFDGNLPVESSGPTCRVDYVLPEPPPSVAPSPTRGYAIDEVLRSRLLAFLFALPELATSTYFACDALSTFLEQYWASCAPTFPVLHGPTFDPYASAGLITTLVVVGMCVSVDKAAYDLGASIFGKMRPLLLLHEVSGPEVPLETFQALVILGQAGQMLFDSREHALSYSAAAHDFGVSRSMDIWYPRWYKRFETTLGNDEERWRAWVASESWSRLCYAIMLRDIQLSSIFGHLPVRALSMLIIRLRTPASDALWTAPSAEAWQKQRSPSSAPFCQVFKDVLAAPSSSSSSSPPPSHEHLNPFALSTVLHGVMSLAWDVKWRGTLRADALAPLHKTLNWRGSLQSAYGRLEREVDDALDSEALTSSERTMSLSSLDLLFVAKLDLVADLTSMLTFAGVMRIGSRNVGPDDFALASRSIRKWVSSEDAVEAAGLAATYLRRRLTVTDLEQGWTFAKGAWAPWSFYLATAMATLLCEQRWGLGKEAGAVLQSLVERRVSSVL</sequence>
<keyword evidence="4" id="KW-0863">Zinc-finger</keyword>
<gene>
    <name evidence="8" type="ORF">RHOBADRAFT_53955</name>
</gene>
<name>A0A194S389_RHOGW</name>
<dbReference type="GO" id="GO:0008270">
    <property type="term" value="F:zinc ion binding"/>
    <property type="evidence" value="ECO:0007669"/>
    <property type="project" value="UniProtKB-KW"/>
</dbReference>
<reference evidence="8 9" key="1">
    <citation type="journal article" date="2015" name="Front. Microbiol.">
        <title>Genome sequence of the plant growth promoting endophytic yeast Rhodotorula graminis WP1.</title>
        <authorList>
            <person name="Firrincieli A."/>
            <person name="Otillar R."/>
            <person name="Salamov A."/>
            <person name="Schmutz J."/>
            <person name="Khan Z."/>
            <person name="Redman R.S."/>
            <person name="Fleck N.D."/>
            <person name="Lindquist E."/>
            <person name="Grigoriev I.V."/>
            <person name="Doty S.L."/>
        </authorList>
    </citation>
    <scope>NUCLEOTIDE SEQUENCE [LARGE SCALE GENOMIC DNA]</scope>
    <source>
        <strain evidence="8 9">WP1</strain>
    </source>
</reference>
<evidence type="ECO:0000313" key="8">
    <source>
        <dbReference type="EMBL" id="KPV75057.1"/>
    </source>
</evidence>